<feature type="domain" description="Peptidase S8/S53" evidence="9">
    <location>
        <begin position="55"/>
        <end position="332"/>
    </location>
</feature>
<dbReference type="InterPro" id="IPR051048">
    <property type="entry name" value="Peptidase_S8/S53_subtilisin"/>
</dbReference>
<feature type="region of interest" description="Disordered" evidence="8">
    <location>
        <begin position="539"/>
        <end position="579"/>
    </location>
</feature>
<dbReference type="SUPFAM" id="SSF49785">
    <property type="entry name" value="Galactose-binding domain-like"/>
    <property type="match status" value="1"/>
</dbReference>
<dbReference type="PANTHER" id="PTHR43399">
    <property type="entry name" value="SUBTILISIN-RELATED"/>
    <property type="match status" value="1"/>
</dbReference>
<dbReference type="Pfam" id="PF00082">
    <property type="entry name" value="Peptidase_S8"/>
    <property type="match status" value="1"/>
</dbReference>
<feature type="compositionally biased region" description="Low complexity" evidence="8">
    <location>
        <begin position="568"/>
        <end position="579"/>
    </location>
</feature>
<reference evidence="10" key="1">
    <citation type="submission" date="2023-01" db="EMBL/GenBank/DDBJ databases">
        <title>Metagenome sequencing of chrysophaentin producing Chrysophaeum taylorii.</title>
        <authorList>
            <person name="Davison J."/>
            <person name="Bewley C."/>
        </authorList>
    </citation>
    <scope>NUCLEOTIDE SEQUENCE</scope>
    <source>
        <strain evidence="10">NIES-1699</strain>
    </source>
</reference>
<dbReference type="Proteomes" id="UP001230188">
    <property type="component" value="Unassembled WGS sequence"/>
</dbReference>
<keyword evidence="1 7" id="KW-0645">Protease</keyword>
<evidence type="ECO:0000256" key="2">
    <source>
        <dbReference type="ARBA" id="ARBA00022801"/>
    </source>
</evidence>
<dbReference type="CDD" id="cd04842">
    <property type="entry name" value="Peptidases_S8_Kp43_protease"/>
    <property type="match status" value="1"/>
</dbReference>
<comment type="caution">
    <text evidence="10">The sequence shown here is derived from an EMBL/GenBank/DDBJ whole genome shotgun (WGS) entry which is preliminary data.</text>
</comment>
<evidence type="ECO:0000256" key="1">
    <source>
        <dbReference type="ARBA" id="ARBA00022670"/>
    </source>
</evidence>
<accession>A0AAD7UQ33</accession>
<dbReference type="PRINTS" id="PR00723">
    <property type="entry name" value="SUBTILISIN"/>
</dbReference>
<dbReference type="AlphaFoldDB" id="A0AAD7UQ33"/>
<evidence type="ECO:0000313" key="10">
    <source>
        <dbReference type="EMBL" id="KAJ8613681.1"/>
    </source>
</evidence>
<dbReference type="PANTHER" id="PTHR43399:SF5">
    <property type="entry name" value="PEPTIDASE S8 FAMILY WITH PROTEASE-ASSOCIATED DOMAIN"/>
    <property type="match status" value="1"/>
</dbReference>
<evidence type="ECO:0000256" key="8">
    <source>
        <dbReference type="SAM" id="MobiDB-lite"/>
    </source>
</evidence>
<dbReference type="GO" id="GO:0004252">
    <property type="term" value="F:serine-type endopeptidase activity"/>
    <property type="evidence" value="ECO:0007669"/>
    <property type="project" value="UniProtKB-UniRule"/>
</dbReference>
<dbReference type="EC" id="3.4.21.62" evidence="5"/>
<dbReference type="GO" id="GO:0006508">
    <property type="term" value="P:proteolysis"/>
    <property type="evidence" value="ECO:0007669"/>
    <property type="project" value="UniProtKB-KW"/>
</dbReference>
<evidence type="ECO:0000256" key="7">
    <source>
        <dbReference type="PROSITE-ProRule" id="PRU01240"/>
    </source>
</evidence>
<feature type="active site" description="Charge relay system" evidence="6 7">
    <location>
        <position position="313"/>
    </location>
</feature>
<feature type="compositionally biased region" description="Pro residues" evidence="8">
    <location>
        <begin position="926"/>
        <end position="939"/>
    </location>
</feature>
<dbReference type="Gene3D" id="2.60.120.380">
    <property type="match status" value="1"/>
</dbReference>
<organism evidence="10 11">
    <name type="scientific">Chrysophaeum taylorii</name>
    <dbReference type="NCBI Taxonomy" id="2483200"/>
    <lineage>
        <taxon>Eukaryota</taxon>
        <taxon>Sar</taxon>
        <taxon>Stramenopiles</taxon>
        <taxon>Ochrophyta</taxon>
        <taxon>Pelagophyceae</taxon>
        <taxon>Pelagomonadales</taxon>
        <taxon>Pelagomonadaceae</taxon>
        <taxon>Chrysophaeum</taxon>
    </lineage>
</organism>
<feature type="active site" description="Charge relay system" evidence="6 7">
    <location>
        <position position="116"/>
    </location>
</feature>
<comment type="similarity">
    <text evidence="7">Belongs to the peptidase S8 family.</text>
</comment>
<dbReference type="InterPro" id="IPR023828">
    <property type="entry name" value="Peptidase_S8_Ser-AS"/>
</dbReference>
<feature type="compositionally biased region" description="Pro residues" evidence="8">
    <location>
        <begin position="555"/>
        <end position="567"/>
    </location>
</feature>
<feature type="compositionally biased region" description="Low complexity" evidence="8">
    <location>
        <begin position="911"/>
        <end position="925"/>
    </location>
</feature>
<feature type="active site" description="Charge relay system" evidence="6 7">
    <location>
        <position position="64"/>
    </location>
</feature>
<keyword evidence="11" id="KW-1185">Reference proteome</keyword>
<evidence type="ECO:0000313" key="11">
    <source>
        <dbReference type="Proteomes" id="UP001230188"/>
    </source>
</evidence>
<dbReference type="InterPro" id="IPR000209">
    <property type="entry name" value="Peptidase_S8/S53_dom"/>
</dbReference>
<gene>
    <name evidence="10" type="ORF">CTAYLR_003134</name>
</gene>
<feature type="region of interest" description="Disordered" evidence="8">
    <location>
        <begin position="897"/>
        <end position="939"/>
    </location>
</feature>
<dbReference type="InterPro" id="IPR015500">
    <property type="entry name" value="Peptidase_S8_subtilisin-rel"/>
</dbReference>
<dbReference type="PROSITE" id="PS00137">
    <property type="entry name" value="SUBTILASE_HIS"/>
    <property type="match status" value="1"/>
</dbReference>
<dbReference type="InterPro" id="IPR022398">
    <property type="entry name" value="Peptidase_S8_His-AS"/>
</dbReference>
<dbReference type="PROSITE" id="PS00138">
    <property type="entry name" value="SUBTILASE_SER"/>
    <property type="match status" value="1"/>
</dbReference>
<evidence type="ECO:0000256" key="4">
    <source>
        <dbReference type="ARBA" id="ARBA00023529"/>
    </source>
</evidence>
<dbReference type="PROSITE" id="PS51892">
    <property type="entry name" value="SUBTILASE"/>
    <property type="match status" value="1"/>
</dbReference>
<feature type="compositionally biased region" description="Pro residues" evidence="8">
    <location>
        <begin position="901"/>
        <end position="910"/>
    </location>
</feature>
<keyword evidence="3 7" id="KW-0720">Serine protease</keyword>
<dbReference type="SUPFAM" id="SSF52743">
    <property type="entry name" value="Subtilisin-like"/>
    <property type="match status" value="1"/>
</dbReference>
<keyword evidence="2 7" id="KW-0378">Hydrolase</keyword>
<comment type="catalytic activity">
    <reaction evidence="4">
        <text>Hydrolysis of proteins with broad specificity for peptide bonds, and a preference for a large uncharged residue in P1. Hydrolyzes peptide amides.</text>
        <dbReference type="EC" id="3.4.21.62"/>
    </reaction>
</comment>
<dbReference type="InterPro" id="IPR008979">
    <property type="entry name" value="Galactose-bd-like_sf"/>
</dbReference>
<evidence type="ECO:0000256" key="6">
    <source>
        <dbReference type="PIRSR" id="PIRSR615500-1"/>
    </source>
</evidence>
<name>A0AAD7UQ33_9STRA</name>
<feature type="compositionally biased region" description="Low complexity" evidence="8">
    <location>
        <begin position="539"/>
        <end position="554"/>
    </location>
</feature>
<evidence type="ECO:0000256" key="5">
    <source>
        <dbReference type="ARBA" id="ARBA00023619"/>
    </source>
</evidence>
<dbReference type="Gene3D" id="3.40.50.200">
    <property type="entry name" value="Peptidase S8/S53 domain"/>
    <property type="match status" value="1"/>
</dbReference>
<dbReference type="InterPro" id="IPR036852">
    <property type="entry name" value="Peptidase_S8/S53_dom_sf"/>
</dbReference>
<dbReference type="InterPro" id="IPR034058">
    <property type="entry name" value="TagA/B/C/D_pept_dom"/>
</dbReference>
<evidence type="ECO:0000259" key="9">
    <source>
        <dbReference type="Pfam" id="PF00082"/>
    </source>
</evidence>
<sequence length="939" mass="99081">MDASEKIAAALSREDGVSRVDASAVPSIDNAEVKWIIQSFDPGVTPLHDRLGLFGDGIVVGMADTGLDYESCFFDDPNVDVTFDENNVSVFESLDHRKIRQYFALRDSGEFVAEGHGTHVAGTALGRAIFDDDENDDVSSYDGIAPNAKIAIADLATPEDASLVFPPSEYADLYDPAYRVGARLHTNSWGAGSADFYTTENRQIDEYSYVHQDFLVFFSAGNQRFNKVGNQPASKNCVAVGMTLNFRNSVTDSLVGSTAVVDDVDVSFDSSRGPAFDGRIKPDVVAPGEYVVSARSSSSGRASCGLAAMKGTSMATPAVSGAAALASQYFRDGLYPLGVRVRQNGFVPMGAAIKGVLIASGRRLLGEESNLQNENFPNFDQGFGLVVVDDVLDANATSLFVEGNFENMKAIASKDDVFAYRFEYAAAATAGRRDLRVVLCWHDAPALYGQTTPALVNDLDVVVKRESDGKIYYPNNLNDSPDHLNNVEATTVPAEDILEGDALNVAVKATTIAASPQPFALVVVGPFKRTDDLYEGFSLTAAPTTSPAPTSAAPSSPPTLQNPPTPAPSTAAPTRACSATMPSMRTLATASDSPVITPHLKLLLGDDDDDDDDDDEVVLEGDTSTASDALGNAAADNFFLFEIEERAVLTASLCGSVYDTFLRLYEAEGIGRCESDTVACLEYGLSELASNDDFCALQSELALTLEAGCYVAHVEGYEANAGAYVLTLSTVREATSSSSSSSSCTPDDLAALAEDSNSAITSLLSSSSSSSSAAAAAAAAAVFGSTADARDVLGFEAPDNFHVFSVTEEDIIVTFRCEATFDAVLRLYSRVTSEDTTCAIPDPPTACAYSLVEIQDGTCDLLSILLEQPGCYVVQIEGLDAGEAGAYELAMSQSTVAPTGVPTPVPPPSAAPRRVGRNPTETPTFATPPPTFSTPAPPR</sequence>
<evidence type="ECO:0000256" key="3">
    <source>
        <dbReference type="ARBA" id="ARBA00022825"/>
    </source>
</evidence>
<dbReference type="EMBL" id="JAQMWT010000024">
    <property type="protein sequence ID" value="KAJ8613681.1"/>
    <property type="molecule type" value="Genomic_DNA"/>
</dbReference>
<proteinExistence type="inferred from homology"/>
<protein>
    <recommendedName>
        <fullName evidence="5">subtilisin</fullName>
        <ecNumber evidence="5">3.4.21.62</ecNumber>
    </recommendedName>
</protein>